<name>A0ABT5UAL6_9GAMM</name>
<evidence type="ECO:0000313" key="2">
    <source>
        <dbReference type="EMBL" id="MDE1463402.1"/>
    </source>
</evidence>
<dbReference type="Proteomes" id="UP001528823">
    <property type="component" value="Unassembled WGS sequence"/>
</dbReference>
<keyword evidence="1" id="KW-0472">Membrane</keyword>
<evidence type="ECO:0000313" key="3">
    <source>
        <dbReference type="Proteomes" id="UP001528823"/>
    </source>
</evidence>
<organism evidence="2 3">
    <name type="scientific">Spartinivicinus poritis</name>
    <dbReference type="NCBI Taxonomy" id="2994640"/>
    <lineage>
        <taxon>Bacteria</taxon>
        <taxon>Pseudomonadati</taxon>
        <taxon>Pseudomonadota</taxon>
        <taxon>Gammaproteobacteria</taxon>
        <taxon>Oceanospirillales</taxon>
        <taxon>Zooshikellaceae</taxon>
        <taxon>Spartinivicinus</taxon>
    </lineage>
</organism>
<protein>
    <submittedName>
        <fullName evidence="2">DUF4381 domain-containing protein</fullName>
    </submittedName>
</protein>
<dbReference type="EMBL" id="JAPMOU010000020">
    <property type="protein sequence ID" value="MDE1463402.1"/>
    <property type="molecule type" value="Genomic_DNA"/>
</dbReference>
<feature type="transmembrane region" description="Helical" evidence="1">
    <location>
        <begin position="33"/>
        <end position="52"/>
    </location>
</feature>
<keyword evidence="1" id="KW-0812">Transmembrane</keyword>
<dbReference type="Pfam" id="PF14316">
    <property type="entry name" value="DUF4381"/>
    <property type="match status" value="1"/>
</dbReference>
<evidence type="ECO:0000256" key="1">
    <source>
        <dbReference type="SAM" id="Phobius"/>
    </source>
</evidence>
<dbReference type="InterPro" id="IPR025489">
    <property type="entry name" value="DUF4381"/>
</dbReference>
<comment type="caution">
    <text evidence="2">The sequence shown here is derived from an EMBL/GenBank/DDBJ whole genome shotgun (WGS) entry which is preliminary data.</text>
</comment>
<proteinExistence type="predicted"/>
<keyword evidence="3" id="KW-1185">Reference proteome</keyword>
<gene>
    <name evidence="2" type="ORF">ORQ98_15675</name>
</gene>
<keyword evidence="1" id="KW-1133">Transmembrane helix</keyword>
<accession>A0ABT5UAL6</accession>
<reference evidence="2 3" key="1">
    <citation type="submission" date="2022-11" db="EMBL/GenBank/DDBJ databases">
        <title>Spartinivicinus poritis sp. nov., isolated from scleractinian coral Porites lutea.</title>
        <authorList>
            <person name="Zhang G."/>
            <person name="Cai L."/>
            <person name="Wei Q."/>
        </authorList>
    </citation>
    <scope>NUCLEOTIDE SEQUENCE [LARGE SCALE GENOMIC DNA]</scope>
    <source>
        <strain evidence="2 3">A2-2</strain>
    </source>
</reference>
<dbReference type="RefSeq" id="WP_274689740.1">
    <property type="nucleotide sequence ID" value="NZ_JAPMOU010000020.1"/>
</dbReference>
<sequence>MDKPSAIPEAVLKQLAPIVQPEPVSLWPLAPGWWMLAALLLLIIGCVSYWLYQRAIQRRYRKQALQLLDNYWQQYQHQQNLTAFVAACNQLLKQVAMTAYGRSQVAGLTGDLWHQFLVSHQPNHPVQLPDGFFGIGQYQPQPTCPADKLKDFTYRWINHHV</sequence>